<organism evidence="3 4">
    <name type="scientific">Desulfomicrobium norvegicum (strain DSM 1741 / NCIMB 8310)</name>
    <name type="common">Desulfovibrio baculatus (strain Norway 4)</name>
    <name type="synonym">Desulfovibrio desulfuricans (strain Norway 4)</name>
    <dbReference type="NCBI Taxonomy" id="52561"/>
    <lineage>
        <taxon>Bacteria</taxon>
        <taxon>Pseudomonadati</taxon>
        <taxon>Thermodesulfobacteriota</taxon>
        <taxon>Desulfovibrionia</taxon>
        <taxon>Desulfovibrionales</taxon>
        <taxon>Desulfomicrobiaceae</taxon>
        <taxon>Desulfomicrobium</taxon>
    </lineage>
</organism>
<reference evidence="3 4" key="1">
    <citation type="submission" date="2016-10" db="EMBL/GenBank/DDBJ databases">
        <authorList>
            <person name="Varghese N."/>
            <person name="Submissions S."/>
        </authorList>
    </citation>
    <scope>NUCLEOTIDE SEQUENCE [LARGE SCALE GENOMIC DNA]</scope>
    <source>
        <strain evidence="3 4">DSM 1741</strain>
    </source>
</reference>
<dbReference type="GO" id="GO:0005524">
    <property type="term" value="F:ATP binding"/>
    <property type="evidence" value="ECO:0007669"/>
    <property type="project" value="UniProtKB-UniRule"/>
</dbReference>
<evidence type="ECO:0000313" key="3">
    <source>
        <dbReference type="EMBL" id="SFL28189.1"/>
    </source>
</evidence>
<dbReference type="EMBL" id="FOTO01000001">
    <property type="protein sequence ID" value="SFL28189.1"/>
    <property type="molecule type" value="Genomic_DNA"/>
</dbReference>
<evidence type="ECO:0000259" key="2">
    <source>
        <dbReference type="PROSITE" id="PS50975"/>
    </source>
</evidence>
<dbReference type="GO" id="GO:0016874">
    <property type="term" value="F:ligase activity"/>
    <property type="evidence" value="ECO:0007669"/>
    <property type="project" value="UniProtKB-KW"/>
</dbReference>
<dbReference type="RefSeq" id="WP_161949004.1">
    <property type="nucleotide sequence ID" value="NZ_FOTO01000001.1"/>
</dbReference>
<dbReference type="PROSITE" id="PS50975">
    <property type="entry name" value="ATP_GRASP"/>
    <property type="match status" value="1"/>
</dbReference>
<feature type="domain" description="ATP-grasp" evidence="2">
    <location>
        <begin position="118"/>
        <end position="300"/>
    </location>
</feature>
<comment type="caution">
    <text evidence="3">The sequence shown here is derived from an EMBL/GenBank/DDBJ whole genome shotgun (WGS) entry which is preliminary data.</text>
</comment>
<name>A0A8G2BZU0_DESNO</name>
<gene>
    <name evidence="3" type="ORF">SAMN05421830_101334</name>
</gene>
<dbReference type="Gene3D" id="3.30.470.20">
    <property type="entry name" value="ATP-grasp fold, B domain"/>
    <property type="match status" value="1"/>
</dbReference>
<dbReference type="AlphaFoldDB" id="A0A8G2BZU0"/>
<dbReference type="Proteomes" id="UP000199581">
    <property type="component" value="Unassembled WGS sequence"/>
</dbReference>
<accession>A0A8G2BZU0</accession>
<evidence type="ECO:0000256" key="1">
    <source>
        <dbReference type="PROSITE-ProRule" id="PRU00409"/>
    </source>
</evidence>
<dbReference type="GO" id="GO:0046872">
    <property type="term" value="F:metal ion binding"/>
    <property type="evidence" value="ECO:0007669"/>
    <property type="project" value="InterPro"/>
</dbReference>
<keyword evidence="1" id="KW-0547">Nucleotide-binding</keyword>
<evidence type="ECO:0000313" key="4">
    <source>
        <dbReference type="Proteomes" id="UP000199581"/>
    </source>
</evidence>
<dbReference type="InterPro" id="IPR011761">
    <property type="entry name" value="ATP-grasp"/>
</dbReference>
<dbReference type="Pfam" id="PF02655">
    <property type="entry name" value="ATP-grasp_3"/>
    <property type="match status" value="1"/>
</dbReference>
<dbReference type="InterPro" id="IPR003806">
    <property type="entry name" value="ATP-grasp_PylC-type"/>
</dbReference>
<dbReference type="SUPFAM" id="SSF56059">
    <property type="entry name" value="Glutathione synthetase ATP-binding domain-like"/>
    <property type="match status" value="1"/>
</dbReference>
<proteinExistence type="predicted"/>
<sequence>MGRALITSASTRVAYCICKNLSRHGIQAVMADSDPLAMSFWSRHAAGRHVYASPFVDEARFVEDILRIIDKEKIDVLIPVLEETYFVARHRAVLAPHVRIFMAQYKDLISLHDKRSLKNIAERLGVSMPLTVELKDAVTSGLPPDFHFPAVLKPKQGGGGWSVMEVSSQSALRMMAGRTDVLPERYLVQEKIEGPIAGVAMLYRDGALVAADSYWTVQTYPHPYGQPTVRVSRDFPDATAAMKTLLDDLQWTGPCQADFLHDEVRNKSFLIDVNPRFWGSVGQSIARGIDFPYYYYKCAMGENDFSAPLNPPVVATRWLGGDMMRKAHAFLSGSSAARPDAVLSGFAAMDDFELLDPFPLAGWAACQAARKVCSLVGRGAHREALDGVWE</sequence>
<protein>
    <submittedName>
        <fullName evidence="3">Predicted ATP-dependent carboligase, ATP-grasp superfamily</fullName>
    </submittedName>
</protein>
<dbReference type="Gene3D" id="3.40.50.20">
    <property type="match status" value="1"/>
</dbReference>
<keyword evidence="3" id="KW-0436">Ligase</keyword>
<keyword evidence="1" id="KW-0067">ATP-binding</keyword>
<keyword evidence="4" id="KW-1185">Reference proteome</keyword>